<dbReference type="InterPro" id="IPR000421">
    <property type="entry name" value="FA58C"/>
</dbReference>
<name>A0ABP8LZU8_9BACT</name>
<dbReference type="Pfam" id="PF17389">
    <property type="entry name" value="Bac_rhamnosid6H"/>
    <property type="match status" value="1"/>
</dbReference>
<protein>
    <recommendedName>
        <fullName evidence="2">alpha-L-rhamnosidase</fullName>
        <ecNumber evidence="2">3.2.1.40</ecNumber>
    </recommendedName>
</protein>
<dbReference type="InterPro" id="IPR008979">
    <property type="entry name" value="Galactose-bd-like_sf"/>
</dbReference>
<dbReference type="Pfam" id="PF17390">
    <property type="entry name" value="Bac_rhamnosid_C"/>
    <property type="match status" value="1"/>
</dbReference>
<reference evidence="6" key="1">
    <citation type="journal article" date="2019" name="Int. J. Syst. Evol. Microbiol.">
        <title>The Global Catalogue of Microorganisms (GCM) 10K type strain sequencing project: providing services to taxonomists for standard genome sequencing and annotation.</title>
        <authorList>
            <consortium name="The Broad Institute Genomics Platform"/>
            <consortium name="The Broad Institute Genome Sequencing Center for Infectious Disease"/>
            <person name="Wu L."/>
            <person name="Ma J."/>
        </authorList>
    </citation>
    <scope>NUCLEOTIDE SEQUENCE [LARGE SCALE GENOMIC DNA]</scope>
    <source>
        <strain evidence="6">JCM 31920</strain>
    </source>
</reference>
<dbReference type="Pfam" id="PF08531">
    <property type="entry name" value="Bac_rhamnosid_N"/>
    <property type="match status" value="1"/>
</dbReference>
<dbReference type="Pfam" id="PF00754">
    <property type="entry name" value="F5_F8_type_C"/>
    <property type="match status" value="1"/>
</dbReference>
<comment type="catalytic activity">
    <reaction evidence="1">
        <text>Hydrolysis of terminal non-reducing alpha-L-rhamnose residues in alpha-L-rhamnosides.</text>
        <dbReference type="EC" id="3.2.1.40"/>
    </reaction>
</comment>
<organism evidence="5 6">
    <name type="scientific">Ravibacter arvi</name>
    <dbReference type="NCBI Taxonomy" id="2051041"/>
    <lineage>
        <taxon>Bacteria</taxon>
        <taxon>Pseudomonadati</taxon>
        <taxon>Bacteroidota</taxon>
        <taxon>Cytophagia</taxon>
        <taxon>Cytophagales</taxon>
        <taxon>Spirosomataceae</taxon>
        <taxon>Ravibacter</taxon>
    </lineage>
</organism>
<dbReference type="InterPro" id="IPR035396">
    <property type="entry name" value="Bac_rhamnosid6H"/>
</dbReference>
<dbReference type="InterPro" id="IPR012341">
    <property type="entry name" value="6hp_glycosidase-like_sf"/>
</dbReference>
<dbReference type="Pfam" id="PF05592">
    <property type="entry name" value="Bac_rhamnosid"/>
    <property type="match status" value="1"/>
</dbReference>
<dbReference type="EMBL" id="BAABEY010000023">
    <property type="protein sequence ID" value="GAA4439951.1"/>
    <property type="molecule type" value="Genomic_DNA"/>
</dbReference>
<dbReference type="Pfam" id="PF25788">
    <property type="entry name" value="Ig_Rha78A_N"/>
    <property type="match status" value="1"/>
</dbReference>
<dbReference type="Gene3D" id="1.50.10.10">
    <property type="match status" value="1"/>
</dbReference>
<dbReference type="InterPro" id="IPR016007">
    <property type="entry name" value="Alpha_rhamnosid"/>
</dbReference>
<evidence type="ECO:0000256" key="2">
    <source>
        <dbReference type="ARBA" id="ARBA00012652"/>
    </source>
</evidence>
<dbReference type="PROSITE" id="PS51257">
    <property type="entry name" value="PROKAR_LIPOPROTEIN"/>
    <property type="match status" value="1"/>
</dbReference>
<evidence type="ECO:0000313" key="5">
    <source>
        <dbReference type="EMBL" id="GAA4439951.1"/>
    </source>
</evidence>
<proteinExistence type="predicted"/>
<dbReference type="InterPro" id="IPR035398">
    <property type="entry name" value="Bac_rhamnosid_C"/>
</dbReference>
<dbReference type="Gene3D" id="2.60.120.260">
    <property type="entry name" value="Galactose-binding domain-like"/>
    <property type="match status" value="3"/>
</dbReference>
<evidence type="ECO:0000259" key="4">
    <source>
        <dbReference type="PROSITE" id="PS50022"/>
    </source>
</evidence>
<dbReference type="InterPro" id="IPR008902">
    <property type="entry name" value="Rhamnosid_concanavalin"/>
</dbReference>
<gene>
    <name evidence="5" type="ORF">GCM10023091_22920</name>
</gene>
<dbReference type="EC" id="3.2.1.40" evidence="2"/>
<keyword evidence="3" id="KW-0378">Hydrolase</keyword>
<feature type="domain" description="F5/8 type C" evidence="4">
    <location>
        <begin position="124"/>
        <end position="283"/>
    </location>
</feature>
<dbReference type="PANTHER" id="PTHR33307:SF6">
    <property type="entry name" value="ALPHA-RHAMNOSIDASE (EUROFUNG)-RELATED"/>
    <property type="match status" value="1"/>
</dbReference>
<dbReference type="InterPro" id="IPR013737">
    <property type="entry name" value="Bac_rhamnosid_N"/>
</dbReference>
<dbReference type="Gene3D" id="2.60.40.10">
    <property type="entry name" value="Immunoglobulins"/>
    <property type="match status" value="1"/>
</dbReference>
<dbReference type="PIRSF" id="PIRSF010631">
    <property type="entry name" value="A-rhamnsds"/>
    <property type="match status" value="1"/>
</dbReference>
<sequence length="1091" mass="121603">MIRLRYTFLLLILTTISCSKRPASIVPVNLRTEYLSNPSGLDMPHPRFSWELSSAAKDQSQSAYRILVASDSTALSEDKADVWDSGKTKTDRSGMIACAGEPLSSGNKYFWKVKVWDHDNNESDWSPVASLSTGLFNREDWQAQWIGAAPENVPYEKRYNRSSGFQSEFSAGADDNKWVMVDLGKEENISEIRLFPTESGSKPAVHLFPVRFAVEASSTENFTNARKIADESAADFVKQDLKPYVKTFDPVKARYIRVSVSRLAPADSARYAFSLAELQALTPEKQNVALHKKTSASDTYLLLRPFSYDNWLPARLTDGFLTPSKNYTAYSIPIPPSPLLRKTFAVDKKITSATLHTSALGIYEVYLNGRKVGDQVLAPEWTDYHKRVQYQSYDVTGYLKQGQNAIGAMLADGWYAGAIFAHPDRGPYGFDRRFLGQLHIRFDDGSKAIIASDGSWKIWENGPVQNASIFNGETYDARLEQNGWSEASFDDQNWRNVTTDPSITVQLSAQINEPIKVVQEIKPVAITAGKKGTYIVDLGQIVAGWVALSLPYNPGGPITLRHGEVLDDAGELYTTNLRAAKQIDQYIPGKETSITYEPRFTYHGFRFVEISGLTRELHPDEITGKVVASASPVTGHFECSNHGLTKLWQNILWTQRGNMHSVPTDCPQRDERAGWMGDAQVFSQTAIYNLDMGAFFTKWTRDIRDSQTPDGRFPDYAPQVGVWGNFYNSPGWGDAGVITPWRMYQNYGDTTVLARQYPAMKAFVESIRSQNPDLVWRKARGNMYGDWLNGNTIIADDYPKEGGKVPDDVYSTAFFAYSTSIVAKVARLLDKKDETAYYDSLAAGIKEAFIKSFVAADGAVTGNTQAGYAIALDFDLIPDALKEKSAQKMVEALKPYDNRISTGIQTTIRLMNQLTAFGYSDLAYQLIESHRFPSWLYSVDQGATTIWERWDGYVKGRGFQNPGMNSFNHYAIGAVGEWMYRSILGINPDEAGYKTFTIHPRPGGSLTWAKGAYHSIAGKIDVSWKKENGSFLLDVDIPANTRATVVLPAGKAVLESGKDVKSVPRIQQKAAGEKEIRLLVPSGQYHFSVAL</sequence>
<keyword evidence="6" id="KW-1185">Reference proteome</keyword>
<dbReference type="InterPro" id="IPR008928">
    <property type="entry name" value="6-hairpin_glycosidase_sf"/>
</dbReference>
<evidence type="ECO:0000313" key="6">
    <source>
        <dbReference type="Proteomes" id="UP001501508"/>
    </source>
</evidence>
<dbReference type="Gene3D" id="2.60.420.10">
    <property type="entry name" value="Maltose phosphorylase, domain 3"/>
    <property type="match status" value="1"/>
</dbReference>
<dbReference type="PROSITE" id="PS50022">
    <property type="entry name" value="FA58C_3"/>
    <property type="match status" value="1"/>
</dbReference>
<comment type="caution">
    <text evidence="5">The sequence shown here is derived from an EMBL/GenBank/DDBJ whole genome shotgun (WGS) entry which is preliminary data.</text>
</comment>
<dbReference type="RefSeq" id="WP_345029081.1">
    <property type="nucleotide sequence ID" value="NZ_BAABEY010000023.1"/>
</dbReference>
<accession>A0ABP8LZU8</accession>
<evidence type="ECO:0000256" key="1">
    <source>
        <dbReference type="ARBA" id="ARBA00001445"/>
    </source>
</evidence>
<dbReference type="InterPro" id="IPR013783">
    <property type="entry name" value="Ig-like_fold"/>
</dbReference>
<dbReference type="PANTHER" id="PTHR33307">
    <property type="entry name" value="ALPHA-RHAMNOSIDASE (EUROFUNG)"/>
    <property type="match status" value="1"/>
</dbReference>
<evidence type="ECO:0000256" key="3">
    <source>
        <dbReference type="ARBA" id="ARBA00022801"/>
    </source>
</evidence>
<dbReference type="SUPFAM" id="SSF48208">
    <property type="entry name" value="Six-hairpin glycosidases"/>
    <property type="match status" value="1"/>
</dbReference>
<dbReference type="SUPFAM" id="SSF49785">
    <property type="entry name" value="Galactose-binding domain-like"/>
    <property type="match status" value="1"/>
</dbReference>
<dbReference type="Proteomes" id="UP001501508">
    <property type="component" value="Unassembled WGS sequence"/>
</dbReference>